<dbReference type="AlphaFoldDB" id="G1WEQ2"/>
<evidence type="ECO:0000313" key="3">
    <source>
        <dbReference type="Proteomes" id="UP000005141"/>
    </source>
</evidence>
<dbReference type="Pfam" id="PF02589">
    <property type="entry name" value="LUD_dom"/>
    <property type="match status" value="1"/>
</dbReference>
<evidence type="ECO:0000259" key="1">
    <source>
        <dbReference type="Pfam" id="PF02589"/>
    </source>
</evidence>
<dbReference type="PANTHER" id="PTHR43682:SF1">
    <property type="entry name" value="LACTATE UTILIZATION PROTEIN C"/>
    <property type="match status" value="1"/>
</dbReference>
<dbReference type="OrthoDB" id="9794157at2"/>
<dbReference type="HOGENOM" id="CLU_090664_2_0_10"/>
<dbReference type="RefSeq" id="WP_004381433.1">
    <property type="nucleotide sequence ID" value="NZ_JH114217.1"/>
</dbReference>
<feature type="domain" description="LUD" evidence="1">
    <location>
        <begin position="95"/>
        <end position="190"/>
    </location>
</feature>
<reference evidence="2 3" key="1">
    <citation type="submission" date="2011-07" db="EMBL/GenBank/DDBJ databases">
        <title>The Genome Sequence of Prevotella oulorum F0390.</title>
        <authorList>
            <consortium name="The Broad Institute Genome Sequencing Platform"/>
            <consortium name="The Broad Institute Genome Sequencing Center for Infectious Disease"/>
            <person name="Earl A."/>
            <person name="Ward D."/>
            <person name="Feldgarden M."/>
            <person name="Gevers D."/>
            <person name="Izard J."/>
            <person name="Ganesan A."/>
            <person name="Baranova O.V."/>
            <person name="Blanton J.M."/>
            <person name="Tanner A.C."/>
            <person name="Dewhirst F.E."/>
            <person name="Young S.K."/>
            <person name="Zeng Q."/>
            <person name="Gargeya S."/>
            <person name="Fitzgerald M."/>
            <person name="Haas B."/>
            <person name="Abouelleil A."/>
            <person name="Alvarado L."/>
            <person name="Arachchi H.M."/>
            <person name="Berlin A."/>
            <person name="Brown A."/>
            <person name="Chapman S.B."/>
            <person name="Chen Z."/>
            <person name="Dunbar C."/>
            <person name="Freedman E."/>
            <person name="Gearin G."/>
            <person name="Gellesch M."/>
            <person name="Goldberg J."/>
            <person name="Griggs A."/>
            <person name="Gujja S."/>
            <person name="Heiman D."/>
            <person name="Howarth C."/>
            <person name="Larson L."/>
            <person name="Lui A."/>
            <person name="MacDonald P.J.P."/>
            <person name="Mehta T."/>
            <person name="Montmayeur A."/>
            <person name="Murphy C."/>
            <person name="Neiman D."/>
            <person name="Pearson M."/>
            <person name="Priest M."/>
            <person name="Roberts A."/>
            <person name="Saif S."/>
            <person name="Shea T."/>
            <person name="Shenoy N."/>
            <person name="Sisk P."/>
            <person name="Stolte C."/>
            <person name="Sykes S."/>
            <person name="Wortman J."/>
            <person name="Nusbaum C."/>
            <person name="Birren B."/>
        </authorList>
    </citation>
    <scope>NUCLEOTIDE SEQUENCE [LARGE SCALE GENOMIC DNA]</scope>
    <source>
        <strain evidence="2 3">F0390</strain>
    </source>
</reference>
<dbReference type="Gene3D" id="3.40.50.10420">
    <property type="entry name" value="NagB/RpiA/CoA transferase-like"/>
    <property type="match status" value="1"/>
</dbReference>
<dbReference type="PANTHER" id="PTHR43682">
    <property type="entry name" value="LACTATE UTILIZATION PROTEIN C"/>
    <property type="match status" value="1"/>
</dbReference>
<name>G1WEQ2_9BACT</name>
<keyword evidence="3" id="KW-1185">Reference proteome</keyword>
<accession>G1WEQ2</accession>
<sequence>MKKEEFLKRLRSKQVAPFDMPAIDINPLTFDDVKRKFIETSEAVGGQVIEAAAGDNLSAIIRKAYPNAKRFASNVAGISADINPDSVAEAADLDGTDVGIVQGALGVAENGCIWVPQTMKEKAVCFIAENLVILLSSKALVSNMHEAYRRIEMTDYGFGTFISGPSKTADIEQALVMGAQASRSTTIVLIDDDEKQ</sequence>
<proteinExistence type="predicted"/>
<dbReference type="InterPro" id="IPR037171">
    <property type="entry name" value="NagB/RpiA_transferase-like"/>
</dbReference>
<dbReference type="InterPro" id="IPR024185">
    <property type="entry name" value="FTHF_cligase-like_sf"/>
</dbReference>
<dbReference type="InterPro" id="IPR003741">
    <property type="entry name" value="LUD_dom"/>
</dbReference>
<dbReference type="Proteomes" id="UP000005141">
    <property type="component" value="Unassembled WGS sequence"/>
</dbReference>
<dbReference type="EMBL" id="ADGI01000066">
    <property type="protein sequence ID" value="EGV28902.1"/>
    <property type="molecule type" value="Genomic_DNA"/>
</dbReference>
<organism evidence="2 3">
    <name type="scientific">Segatella oulorum F0390</name>
    <dbReference type="NCBI Taxonomy" id="702438"/>
    <lineage>
        <taxon>Bacteria</taxon>
        <taxon>Pseudomonadati</taxon>
        <taxon>Bacteroidota</taxon>
        <taxon>Bacteroidia</taxon>
        <taxon>Bacteroidales</taxon>
        <taxon>Prevotellaceae</taxon>
        <taxon>Segatella</taxon>
    </lineage>
</organism>
<comment type="caution">
    <text evidence="2">The sequence shown here is derived from an EMBL/GenBank/DDBJ whole genome shotgun (WGS) entry which is preliminary data.</text>
</comment>
<dbReference type="PATRIC" id="fig|702438.4.peg.2458"/>
<dbReference type="eggNOG" id="COG1556">
    <property type="taxonomic scope" value="Bacteria"/>
</dbReference>
<gene>
    <name evidence="2" type="ORF">HMPREF9431_02339</name>
</gene>
<evidence type="ECO:0000313" key="2">
    <source>
        <dbReference type="EMBL" id="EGV28902.1"/>
    </source>
</evidence>
<dbReference type="SUPFAM" id="SSF100950">
    <property type="entry name" value="NagB/RpiA/CoA transferase-like"/>
    <property type="match status" value="1"/>
</dbReference>
<dbReference type="GeneID" id="95426878"/>
<protein>
    <recommendedName>
        <fullName evidence="1">LUD domain-containing protein</fullName>
    </recommendedName>
</protein>